<feature type="compositionally biased region" description="Polar residues" evidence="1">
    <location>
        <begin position="183"/>
        <end position="203"/>
    </location>
</feature>
<organism evidence="2 3">
    <name type="scientific">Trichoderma asperellum</name>
    <name type="common">Filamentous fungus</name>
    <dbReference type="NCBI Taxonomy" id="101201"/>
    <lineage>
        <taxon>Eukaryota</taxon>
        <taxon>Fungi</taxon>
        <taxon>Dikarya</taxon>
        <taxon>Ascomycota</taxon>
        <taxon>Pezizomycotina</taxon>
        <taxon>Sordariomycetes</taxon>
        <taxon>Hypocreomycetidae</taxon>
        <taxon>Hypocreales</taxon>
        <taxon>Hypocreaceae</taxon>
        <taxon>Trichoderma</taxon>
    </lineage>
</organism>
<sequence length="288" mass="32159">MAPSMNTLMASANPCPSPQIPPIRFDLEDLPDPNFRIKDAPEQRGRAERALHAYWAQAANMTKADQEIYIQLLKNCSFVVQMDAIDDPREHLLYKDLATNPSWPKYVMLKAIYGPEILSQKLMVELEIDLEPIFGSLDIKDLTSTYLQGHAAKRKREEESETEDNEEIPSRIVKKQSPEIMPSEQTPVTTTQTQHSRSSAQNIATPTLSPTASPSSSRAARRITMGEALSNQNALLKRRCDALEASVADLQRKVDASHMNVIVLLTTILERVGQLDEGIGAIRRELGL</sequence>
<feature type="compositionally biased region" description="Low complexity" evidence="1">
    <location>
        <begin position="204"/>
        <end position="217"/>
    </location>
</feature>
<gene>
    <name evidence="2" type="ORF">TASIC1_0010036400</name>
</gene>
<dbReference type="OrthoDB" id="4895915at2759"/>
<feature type="region of interest" description="Disordered" evidence="1">
    <location>
        <begin position="150"/>
        <end position="217"/>
    </location>
</feature>
<dbReference type="EMBL" id="BLZH01000010">
    <property type="protein sequence ID" value="GFP58553.1"/>
    <property type="molecule type" value="Genomic_DNA"/>
</dbReference>
<reference evidence="2 3" key="1">
    <citation type="submission" date="2020-07" db="EMBL/GenBank/DDBJ databases">
        <title>Trichoderma asperellum IC-1 whole genome shotgun sequence.</title>
        <authorList>
            <person name="Kanamasa S."/>
            <person name="Takahashi H."/>
        </authorList>
    </citation>
    <scope>NUCLEOTIDE SEQUENCE [LARGE SCALE GENOMIC DNA]</scope>
    <source>
        <strain evidence="2 3">IC-1</strain>
    </source>
</reference>
<evidence type="ECO:0000256" key="1">
    <source>
        <dbReference type="SAM" id="MobiDB-lite"/>
    </source>
</evidence>
<comment type="caution">
    <text evidence="2">The sequence shown here is derived from an EMBL/GenBank/DDBJ whole genome shotgun (WGS) entry which is preliminary data.</text>
</comment>
<proteinExistence type="predicted"/>
<dbReference type="AlphaFoldDB" id="A0A6V8R7G4"/>
<name>A0A6V8R7G4_TRIAP</name>
<evidence type="ECO:0000313" key="3">
    <source>
        <dbReference type="Proteomes" id="UP000517252"/>
    </source>
</evidence>
<dbReference type="Proteomes" id="UP000517252">
    <property type="component" value="Unassembled WGS sequence"/>
</dbReference>
<evidence type="ECO:0000313" key="2">
    <source>
        <dbReference type="EMBL" id="GFP58553.1"/>
    </source>
</evidence>
<accession>A0A6V8R7G4</accession>
<protein>
    <submittedName>
        <fullName evidence="2">Uncharacterized protein</fullName>
    </submittedName>
</protein>